<dbReference type="EMBL" id="CP098611">
    <property type="protein sequence ID" value="USR92586.1"/>
    <property type="molecule type" value="Genomic_DNA"/>
</dbReference>
<feature type="signal peptide" evidence="1">
    <location>
        <begin position="1"/>
        <end position="18"/>
    </location>
</feature>
<dbReference type="RefSeq" id="WP_252664738.1">
    <property type="nucleotide sequence ID" value="NZ_CP098611.1"/>
</dbReference>
<evidence type="ECO:0000313" key="3">
    <source>
        <dbReference type="Proteomes" id="UP001056708"/>
    </source>
</evidence>
<feature type="chain" id="PRO_5047508741" description="Lipoprotein" evidence="1">
    <location>
        <begin position="19"/>
        <end position="171"/>
    </location>
</feature>
<gene>
    <name evidence="2" type="ORF">NEA10_07670</name>
</gene>
<evidence type="ECO:0000256" key="1">
    <source>
        <dbReference type="SAM" id="SignalP"/>
    </source>
</evidence>
<reference evidence="2" key="1">
    <citation type="submission" date="2022-06" db="EMBL/GenBank/DDBJ databases">
        <title>Genome sequence of Phormidium yuhuli AB48 isolated from an industrial photobioreactor environment.</title>
        <authorList>
            <person name="Qiu Y."/>
            <person name="Noonan A.J.C."/>
            <person name="Dofher K."/>
            <person name="Koch M."/>
            <person name="Kieft B."/>
            <person name="Lin X."/>
            <person name="Ziels R.M."/>
            <person name="Hallam S.J."/>
        </authorList>
    </citation>
    <scope>NUCLEOTIDE SEQUENCE</scope>
    <source>
        <strain evidence="2">AB48</strain>
    </source>
</reference>
<protein>
    <recommendedName>
        <fullName evidence="4">Lipoprotein</fullName>
    </recommendedName>
</protein>
<sequence length="171" mass="18843">MRNKALLLLLTLPLIACNSVEVNEDLAQGNAEEEVQEAPMAELEEGEARVSISLMFPDEEFGATSDWEASLYMGAEPGEETSGRFTDWKSPDEEGLLQFMLPEEVREDETAPFGEEGQTYVRLRSLDDAYPSFDIVSEAFTLTEGSHQVDVAINSLVISTGSDWLGTPSED</sequence>
<keyword evidence="1" id="KW-0732">Signal</keyword>
<organism evidence="2 3">
    <name type="scientific">Phormidium yuhuli AB48</name>
    <dbReference type="NCBI Taxonomy" id="2940671"/>
    <lineage>
        <taxon>Bacteria</taxon>
        <taxon>Bacillati</taxon>
        <taxon>Cyanobacteriota</taxon>
        <taxon>Cyanophyceae</taxon>
        <taxon>Oscillatoriophycideae</taxon>
        <taxon>Oscillatoriales</taxon>
        <taxon>Oscillatoriaceae</taxon>
        <taxon>Phormidium</taxon>
        <taxon>Phormidium yuhuli</taxon>
    </lineage>
</organism>
<evidence type="ECO:0000313" key="2">
    <source>
        <dbReference type="EMBL" id="USR92586.1"/>
    </source>
</evidence>
<evidence type="ECO:0008006" key="4">
    <source>
        <dbReference type="Google" id="ProtNLM"/>
    </source>
</evidence>
<dbReference type="Proteomes" id="UP001056708">
    <property type="component" value="Chromosome"/>
</dbReference>
<proteinExistence type="predicted"/>
<name>A0ABY5AV30_9CYAN</name>
<accession>A0ABY5AV30</accession>
<keyword evidence="3" id="KW-1185">Reference proteome</keyword>